<feature type="transmembrane region" description="Helical" evidence="2">
    <location>
        <begin position="375"/>
        <end position="397"/>
    </location>
</feature>
<feature type="transmembrane region" description="Helical" evidence="2">
    <location>
        <begin position="196"/>
        <end position="215"/>
    </location>
</feature>
<keyword evidence="2" id="KW-0812">Transmembrane</keyword>
<feature type="transmembrane region" description="Helical" evidence="2">
    <location>
        <begin position="245"/>
        <end position="275"/>
    </location>
</feature>
<sequence length="493" mass="52355">MSSTDPTKSAGLPEYPFEEDSSREANPTRRGLHRIGVAVSRRGNLLSAIVASLIVAFYGVSLAIVAVDGHPMSWLDEHVHFDTAVKLHDGRLSYQGALYEQEVIDEWTCGVGHQAGPLEHGCGDARLDSSDITSGTYTTGYIHYPTYFLGAEAFRAIVGSHGPYGIDTYRLFSAVLMTLGVAACGVFAWFLGQKRLGLIAAVAVPSAATSMTVMGEMVTPNSTTLLAGALIAGTGLLWIKRGKGFVWLALAAAFASVNVVIASLPVAAFLFLIAWELVFRRRRPSPSGPGCITARWWQLLVLGAIVVLPVFIWGRYIAATATRTAAEVYGPYQMSGWRNVAVGAVQELTSLHTPWTEWSAGLIAGPTTLAVIGRIAAAGVPVAITILVFGALVCALLRMDLTGGPRVGGRGPWTNIHTTALGAIIAIITYPVALRISNALTYGVDYPVVARYSITFAPILVLLVLLLAPSRGYRALLIVVGLIGTLGAVAVWI</sequence>
<feature type="transmembrane region" description="Helical" evidence="2">
    <location>
        <begin position="475"/>
        <end position="492"/>
    </location>
</feature>
<feature type="transmembrane region" description="Helical" evidence="2">
    <location>
        <begin position="296"/>
        <end position="314"/>
    </location>
</feature>
<accession>A0A6I2F7H0</accession>
<comment type="caution">
    <text evidence="3">The sequence shown here is derived from an EMBL/GenBank/DDBJ whole genome shotgun (WGS) entry which is preliminary data.</text>
</comment>
<feature type="region of interest" description="Disordered" evidence="1">
    <location>
        <begin position="1"/>
        <end position="28"/>
    </location>
</feature>
<reference evidence="3 4" key="1">
    <citation type="submission" date="2019-10" db="EMBL/GenBank/DDBJ databases">
        <authorList>
            <person name="Nie G."/>
            <person name="Ming H."/>
            <person name="Yi B."/>
        </authorList>
    </citation>
    <scope>NUCLEOTIDE SEQUENCE [LARGE SCALE GENOMIC DNA]</scope>
    <source>
        <strain evidence="3 4">CFH 90414</strain>
    </source>
</reference>
<dbReference type="EMBL" id="WJIF01000006">
    <property type="protein sequence ID" value="MRG60559.1"/>
    <property type="molecule type" value="Genomic_DNA"/>
</dbReference>
<feature type="transmembrane region" description="Helical" evidence="2">
    <location>
        <begin position="222"/>
        <end position="239"/>
    </location>
</feature>
<protein>
    <recommendedName>
        <fullName evidence="5">DUF2142 domain-containing protein</fullName>
    </recommendedName>
</protein>
<feature type="transmembrane region" description="Helical" evidence="2">
    <location>
        <begin position="171"/>
        <end position="190"/>
    </location>
</feature>
<evidence type="ECO:0008006" key="5">
    <source>
        <dbReference type="Google" id="ProtNLM"/>
    </source>
</evidence>
<dbReference type="AlphaFoldDB" id="A0A6I2F7H0"/>
<evidence type="ECO:0000256" key="1">
    <source>
        <dbReference type="SAM" id="MobiDB-lite"/>
    </source>
</evidence>
<evidence type="ECO:0000313" key="3">
    <source>
        <dbReference type="EMBL" id="MRG60559.1"/>
    </source>
</evidence>
<name>A0A6I2F7H0_9MICO</name>
<evidence type="ECO:0000313" key="4">
    <source>
        <dbReference type="Proteomes" id="UP000431080"/>
    </source>
</evidence>
<dbReference type="RefSeq" id="WP_153685001.1">
    <property type="nucleotide sequence ID" value="NZ_WJIF01000006.1"/>
</dbReference>
<feature type="transmembrane region" description="Helical" evidence="2">
    <location>
        <begin position="45"/>
        <end position="67"/>
    </location>
</feature>
<gene>
    <name evidence="3" type="ORF">GE115_11880</name>
</gene>
<keyword evidence="2" id="KW-1133">Transmembrane helix</keyword>
<keyword evidence="2" id="KW-0472">Membrane</keyword>
<feature type="transmembrane region" description="Helical" evidence="2">
    <location>
        <begin position="418"/>
        <end position="437"/>
    </location>
</feature>
<dbReference type="Proteomes" id="UP000431080">
    <property type="component" value="Unassembled WGS sequence"/>
</dbReference>
<evidence type="ECO:0000256" key="2">
    <source>
        <dbReference type="SAM" id="Phobius"/>
    </source>
</evidence>
<organism evidence="3 4">
    <name type="scientific">Agromyces agglutinans</name>
    <dbReference type="NCBI Taxonomy" id="2662258"/>
    <lineage>
        <taxon>Bacteria</taxon>
        <taxon>Bacillati</taxon>
        <taxon>Actinomycetota</taxon>
        <taxon>Actinomycetes</taxon>
        <taxon>Micrococcales</taxon>
        <taxon>Microbacteriaceae</taxon>
        <taxon>Agromyces</taxon>
    </lineage>
</organism>
<proteinExistence type="predicted"/>
<feature type="transmembrane region" description="Helical" evidence="2">
    <location>
        <begin position="449"/>
        <end position="468"/>
    </location>
</feature>
<keyword evidence="4" id="KW-1185">Reference proteome</keyword>